<protein>
    <submittedName>
        <fullName evidence="2">Uncharacterized protein</fullName>
    </submittedName>
</protein>
<sequence>MVTQVSQVRIEIAKAWPIDPLEFYILSNGFLEESAVSGVNVSSCRWLVSFDESPELLLTASLHCLEAIYEPPYRAVVDTELNFQSAEGRLGKVIHLITAEAAKISSSW</sequence>
<dbReference type="WBParaSite" id="TMUE_2000008371.1">
    <property type="protein sequence ID" value="TMUE_2000008371.1"/>
    <property type="gene ID" value="WBGene00295188"/>
</dbReference>
<dbReference type="Proteomes" id="UP000046395">
    <property type="component" value="Unassembled WGS sequence"/>
</dbReference>
<evidence type="ECO:0000313" key="1">
    <source>
        <dbReference type="Proteomes" id="UP000046395"/>
    </source>
</evidence>
<proteinExistence type="predicted"/>
<dbReference type="AlphaFoldDB" id="A0A5S6QM05"/>
<name>A0A5S6QM05_TRIMR</name>
<evidence type="ECO:0000313" key="2">
    <source>
        <dbReference type="WBParaSite" id="TMUE_2000008371.1"/>
    </source>
</evidence>
<keyword evidence="1" id="KW-1185">Reference proteome</keyword>
<accession>A0A5S6QM05</accession>
<organism evidence="1 2">
    <name type="scientific">Trichuris muris</name>
    <name type="common">Mouse whipworm</name>
    <dbReference type="NCBI Taxonomy" id="70415"/>
    <lineage>
        <taxon>Eukaryota</taxon>
        <taxon>Metazoa</taxon>
        <taxon>Ecdysozoa</taxon>
        <taxon>Nematoda</taxon>
        <taxon>Enoplea</taxon>
        <taxon>Dorylaimia</taxon>
        <taxon>Trichinellida</taxon>
        <taxon>Trichuridae</taxon>
        <taxon>Trichuris</taxon>
    </lineage>
</organism>
<reference evidence="2" key="1">
    <citation type="submission" date="2019-12" db="UniProtKB">
        <authorList>
            <consortium name="WormBaseParasite"/>
        </authorList>
    </citation>
    <scope>IDENTIFICATION</scope>
</reference>